<name>A0AAV2I1F0_LYMST</name>
<feature type="signal peptide" evidence="3">
    <location>
        <begin position="1"/>
        <end position="16"/>
    </location>
</feature>
<evidence type="ECO:0000256" key="2">
    <source>
        <dbReference type="SAM" id="Phobius"/>
    </source>
</evidence>
<keyword evidence="2" id="KW-0472">Membrane</keyword>
<dbReference type="Proteomes" id="UP001497497">
    <property type="component" value="Unassembled WGS sequence"/>
</dbReference>
<gene>
    <name evidence="4" type="ORF">GSLYS_00014140001</name>
</gene>
<comment type="caution">
    <text evidence="4">The sequence shown here is derived from an EMBL/GenBank/DDBJ whole genome shotgun (WGS) entry which is preliminary data.</text>
</comment>
<reference evidence="4 5" key="1">
    <citation type="submission" date="2024-04" db="EMBL/GenBank/DDBJ databases">
        <authorList>
            <consortium name="Genoscope - CEA"/>
            <person name="William W."/>
        </authorList>
    </citation>
    <scope>NUCLEOTIDE SEQUENCE [LARGE SCALE GENOMIC DNA]</scope>
</reference>
<keyword evidence="2" id="KW-1133">Transmembrane helix</keyword>
<organism evidence="4 5">
    <name type="scientific">Lymnaea stagnalis</name>
    <name type="common">Great pond snail</name>
    <name type="synonym">Helix stagnalis</name>
    <dbReference type="NCBI Taxonomy" id="6523"/>
    <lineage>
        <taxon>Eukaryota</taxon>
        <taxon>Metazoa</taxon>
        <taxon>Spiralia</taxon>
        <taxon>Lophotrochozoa</taxon>
        <taxon>Mollusca</taxon>
        <taxon>Gastropoda</taxon>
        <taxon>Heterobranchia</taxon>
        <taxon>Euthyneura</taxon>
        <taxon>Panpulmonata</taxon>
        <taxon>Hygrophila</taxon>
        <taxon>Lymnaeoidea</taxon>
        <taxon>Lymnaeidae</taxon>
        <taxon>Lymnaea</taxon>
    </lineage>
</organism>
<keyword evidence="5" id="KW-1185">Reference proteome</keyword>
<keyword evidence="2" id="KW-0812">Transmembrane</keyword>
<accession>A0AAV2I1F0</accession>
<feature type="compositionally biased region" description="Polar residues" evidence="1">
    <location>
        <begin position="265"/>
        <end position="276"/>
    </location>
</feature>
<dbReference type="AlphaFoldDB" id="A0AAV2I1F0"/>
<dbReference type="EMBL" id="CAXITT010000384">
    <property type="protein sequence ID" value="CAL1540491.1"/>
    <property type="molecule type" value="Genomic_DNA"/>
</dbReference>
<feature type="transmembrane region" description="Helical" evidence="2">
    <location>
        <begin position="216"/>
        <end position="239"/>
    </location>
</feature>
<evidence type="ECO:0000313" key="4">
    <source>
        <dbReference type="EMBL" id="CAL1540491.1"/>
    </source>
</evidence>
<protein>
    <submittedName>
        <fullName evidence="4">Uncharacterized protein</fullName>
    </submittedName>
</protein>
<feature type="region of interest" description="Disordered" evidence="1">
    <location>
        <begin position="263"/>
        <end position="288"/>
    </location>
</feature>
<evidence type="ECO:0000256" key="1">
    <source>
        <dbReference type="SAM" id="MobiDB-lite"/>
    </source>
</evidence>
<feature type="chain" id="PRO_5043606831" evidence="3">
    <location>
        <begin position="17"/>
        <end position="670"/>
    </location>
</feature>
<sequence length="670" mass="74133">MARSLIVHHVCSYVLAWIVLGGCEQNIPSMNGSATIFFKHIDDLYIYAMNYTMLNKFYECLSSDQTISCIVSYSNDTFLHKVIAIEPKPNAQKVNQAAKHVYGCAINTSVNTFTCERISDDSCSFKRFNTSTYFSHGSNDNDICIGLLFEYLYESLSLSNMSDFQMCSKNRSEEPCAQPTTPSSTLAQQPNIGVQSTTTTLNITRQPSIGGDNDPLPIILGVTGAVLVITVVALVLFIWRRKRLKGNSAHSGVRTETNLDDREMNSLNCDSDNTETPPVIEPRTYNNDNMFENPDAIDIGKGIECSGSLMADTSDKVTASTPNNKLTFSSTHNDTDKTQEKENVNVNYGYVVYDPVKSPALKGDTRGRHYQDMLQKHADITDMVKAEKKKSRHDSPKECHPHVAKLLSPNVMQGNQTHDYANINLAHPAVEPPSNDASAGQVINKEPIRSEEARAGTNPIYHKFGQDRIKSLNPYNSLKDRVADQDQSQAEAVQLTHNFKHISNEADKANDVQIIELNLHEDPGFFANDYAVLSGEFHTEVQNTSAEYIGSGDQRTSNISAKPYSDYDLIAHEMNVGGLGDPIDLSRVSTGIIKANINVANGFDVTEASQDKLSYDYASVQKKSNISVGGDTTSNKSVAREIVRPENYLGESEKVRDFKNSVDDYDDTLS</sequence>
<proteinExistence type="predicted"/>
<dbReference type="PROSITE" id="PS51257">
    <property type="entry name" value="PROKAR_LIPOPROTEIN"/>
    <property type="match status" value="1"/>
</dbReference>
<keyword evidence="3" id="KW-0732">Signal</keyword>
<evidence type="ECO:0000256" key="3">
    <source>
        <dbReference type="SAM" id="SignalP"/>
    </source>
</evidence>
<evidence type="ECO:0000313" key="5">
    <source>
        <dbReference type="Proteomes" id="UP001497497"/>
    </source>
</evidence>